<organism evidence="2 3">
    <name type="scientific">Terriglobus roseus</name>
    <dbReference type="NCBI Taxonomy" id="392734"/>
    <lineage>
        <taxon>Bacteria</taxon>
        <taxon>Pseudomonadati</taxon>
        <taxon>Acidobacteriota</taxon>
        <taxon>Terriglobia</taxon>
        <taxon>Terriglobales</taxon>
        <taxon>Acidobacteriaceae</taxon>
        <taxon>Terriglobus</taxon>
    </lineage>
</organism>
<evidence type="ECO:0000313" key="2">
    <source>
        <dbReference type="EMBL" id="SDE88463.1"/>
    </source>
</evidence>
<dbReference type="SUPFAM" id="SSF53448">
    <property type="entry name" value="Nucleotide-diphospho-sugar transferases"/>
    <property type="match status" value="1"/>
</dbReference>
<name>A0A1G7GK76_9BACT</name>
<dbReference type="InterPro" id="IPR029044">
    <property type="entry name" value="Nucleotide-diphossugar_trans"/>
</dbReference>
<dbReference type="OrthoDB" id="9810303at2"/>
<gene>
    <name evidence="2" type="ORF">SAMN05444167_0723</name>
</gene>
<dbReference type="Gene3D" id="3.90.550.10">
    <property type="entry name" value="Spore Coat Polysaccharide Biosynthesis Protein SpsA, Chain A"/>
    <property type="match status" value="1"/>
</dbReference>
<dbReference type="InterPro" id="IPR001173">
    <property type="entry name" value="Glyco_trans_2-like"/>
</dbReference>
<sequence>MDLTPVPCCTLVVPCYNEELRFYADAFTAFLQAQPDVHLLFVNDGSSDGTLARLQAFCAEHPGQTSLLDLQPNGGKAEAVRKGMLHAMASGGGSTVGFWDADLATPLDAYPEFREVLDERPEVEMVFGARIRLLGRHVARNPMRHYAGRVFATTVSIMLGLAIYDSQCGAKVFRATPRLEQVLRQPFVSRWIFDVEILARFLNSWRADGLNPDGRIYELPLQTWIDVPGSKVKLNDFIRSFTDLLRIRKNFPSR</sequence>
<dbReference type="Pfam" id="PF00535">
    <property type="entry name" value="Glycos_transf_2"/>
    <property type="match status" value="1"/>
</dbReference>
<dbReference type="RefSeq" id="WP_083343946.1">
    <property type="nucleotide sequence ID" value="NZ_LT629690.1"/>
</dbReference>
<dbReference type="GO" id="GO:0006487">
    <property type="term" value="P:protein N-linked glycosylation"/>
    <property type="evidence" value="ECO:0007669"/>
    <property type="project" value="TreeGrafter"/>
</dbReference>
<evidence type="ECO:0000313" key="3">
    <source>
        <dbReference type="Proteomes" id="UP000182427"/>
    </source>
</evidence>
<reference evidence="2 3" key="1">
    <citation type="submission" date="2016-10" db="EMBL/GenBank/DDBJ databases">
        <authorList>
            <person name="de Groot N.N."/>
        </authorList>
    </citation>
    <scope>NUCLEOTIDE SEQUENCE [LARGE SCALE GENOMIC DNA]</scope>
    <source>
        <strain evidence="2 3">GAS232</strain>
    </source>
</reference>
<protein>
    <submittedName>
        <fullName evidence="2">Glycosyltransferase involved in cell wall bisynthesis</fullName>
    </submittedName>
</protein>
<accession>A0A1G7GK76</accession>
<dbReference type="GO" id="GO:0016740">
    <property type="term" value="F:transferase activity"/>
    <property type="evidence" value="ECO:0007669"/>
    <property type="project" value="UniProtKB-KW"/>
</dbReference>
<dbReference type="Proteomes" id="UP000182427">
    <property type="component" value="Chromosome I"/>
</dbReference>
<keyword evidence="3" id="KW-1185">Reference proteome</keyword>
<evidence type="ECO:0000259" key="1">
    <source>
        <dbReference type="Pfam" id="PF00535"/>
    </source>
</evidence>
<keyword evidence="2" id="KW-0808">Transferase</keyword>
<dbReference type="PANTHER" id="PTHR10859">
    <property type="entry name" value="GLYCOSYL TRANSFERASE"/>
    <property type="match status" value="1"/>
</dbReference>
<dbReference type="EMBL" id="LT629690">
    <property type="protein sequence ID" value="SDE88463.1"/>
    <property type="molecule type" value="Genomic_DNA"/>
</dbReference>
<dbReference type="AlphaFoldDB" id="A0A1G7GK76"/>
<feature type="domain" description="Glycosyltransferase 2-like" evidence="1">
    <location>
        <begin position="11"/>
        <end position="130"/>
    </location>
</feature>
<proteinExistence type="predicted"/>
<dbReference type="PANTHER" id="PTHR10859:SF91">
    <property type="entry name" value="DOLICHYL-PHOSPHATE BETA-GLUCOSYLTRANSFERASE"/>
    <property type="match status" value="1"/>
</dbReference>